<accession>A0A1M6J959</accession>
<protein>
    <submittedName>
        <fullName evidence="1">EVE domain-containing protein</fullName>
    </submittedName>
</protein>
<dbReference type="EMBL" id="FQZM01000034">
    <property type="protein sequence ID" value="SHJ43223.1"/>
    <property type="molecule type" value="Genomic_DNA"/>
</dbReference>
<dbReference type="Proteomes" id="UP000184529">
    <property type="component" value="Unassembled WGS sequence"/>
</dbReference>
<gene>
    <name evidence="1" type="ORF">SAMN02745219_02539</name>
</gene>
<keyword evidence="2" id="KW-1185">Reference proteome</keyword>
<dbReference type="RefSeq" id="WP_072870121.1">
    <property type="nucleotide sequence ID" value="NZ_FQZM01000034.1"/>
</dbReference>
<evidence type="ECO:0000313" key="1">
    <source>
        <dbReference type="EMBL" id="SHJ43223.1"/>
    </source>
</evidence>
<dbReference type="STRING" id="1121432.SAMN02745219_02539"/>
<dbReference type="SUPFAM" id="SSF88697">
    <property type="entry name" value="PUA domain-like"/>
    <property type="match status" value="1"/>
</dbReference>
<organism evidence="1 2">
    <name type="scientific">Desulfofundulus thermosubterraneus DSM 16057</name>
    <dbReference type="NCBI Taxonomy" id="1121432"/>
    <lineage>
        <taxon>Bacteria</taxon>
        <taxon>Bacillati</taxon>
        <taxon>Bacillota</taxon>
        <taxon>Clostridia</taxon>
        <taxon>Eubacteriales</taxon>
        <taxon>Peptococcaceae</taxon>
        <taxon>Desulfofundulus</taxon>
    </lineage>
</organism>
<dbReference type="AlphaFoldDB" id="A0A1M6J959"/>
<evidence type="ECO:0000313" key="2">
    <source>
        <dbReference type="Proteomes" id="UP000184529"/>
    </source>
</evidence>
<name>A0A1M6J959_9FIRM</name>
<sequence>MMPLEQVLELVGDLDDAPGEKTPRERFRRFLSQNLTSVGAVRDYVEECLRSSGEQYNRALQDLVNHLGRLLGFDVTFGRYKGVQREIGFDGVWKSPSGLYIVVEVKTTDVYAIKTATLLGYIDRLISEQKIPNWDHALGLYVVGRSDAELKQLENSIIAEKRTHQLRVITVDKLLTLAELLADYEMEHEAVLTVLRPTEPIVDSLIELMAGLVAKEIRTAGEGIQQPQEETPNEPLSEPEGVDVEYYLAPVASDDTQTAEECIKKLLDAGIYAVSEKSLGRKVKPGDWICFYATATGVVAHARVKSSPVQKHHPLVKHPEKYPYVFEVDSVSIYTENPVVLSAELRAKLDAFQGRDSSKRWAWFVQGTGRVTKHDFMLLTRQAKVEVV</sequence>
<proteinExistence type="predicted"/>
<dbReference type="InterPro" id="IPR015947">
    <property type="entry name" value="PUA-like_sf"/>
</dbReference>
<dbReference type="OrthoDB" id="1751034at2"/>
<dbReference type="Gene3D" id="3.10.590.10">
    <property type="entry name" value="ph1033 like domains"/>
    <property type="match status" value="1"/>
</dbReference>
<reference evidence="2" key="1">
    <citation type="submission" date="2016-11" db="EMBL/GenBank/DDBJ databases">
        <authorList>
            <person name="Varghese N."/>
            <person name="Submissions S."/>
        </authorList>
    </citation>
    <scope>NUCLEOTIDE SEQUENCE [LARGE SCALE GENOMIC DNA]</scope>
    <source>
        <strain evidence="2">DSM 16057</strain>
    </source>
</reference>